<dbReference type="GO" id="GO:0017056">
    <property type="term" value="F:structural constituent of nuclear pore"/>
    <property type="evidence" value="ECO:0000318"/>
    <property type="project" value="GO_Central"/>
</dbReference>
<dbReference type="GeneID" id="118405224"/>
<evidence type="ECO:0000256" key="6">
    <source>
        <dbReference type="SAM" id="Coils"/>
    </source>
</evidence>
<feature type="domain" description="Nucleoprotein TPR/MPL1" evidence="9">
    <location>
        <begin position="162"/>
        <end position="241"/>
    </location>
</feature>
<dbReference type="KEGG" id="bfo:118405224"/>
<dbReference type="OrthoDB" id="343070at2759"/>
<comment type="similarity">
    <text evidence="2">Belongs to the TPR family.</text>
</comment>
<evidence type="ECO:0000256" key="3">
    <source>
        <dbReference type="ARBA" id="ARBA00019789"/>
    </source>
</evidence>
<evidence type="ECO:0000313" key="11">
    <source>
        <dbReference type="Proteomes" id="UP000001554"/>
    </source>
</evidence>
<evidence type="ECO:0000313" key="12">
    <source>
        <dbReference type="RefSeq" id="XP_035660508.1"/>
    </source>
</evidence>
<proteinExistence type="inferred from homology"/>
<evidence type="ECO:0000256" key="4">
    <source>
        <dbReference type="ARBA" id="ARBA00023054"/>
    </source>
</evidence>
<feature type="compositionally biased region" description="Basic and acidic residues" evidence="7">
    <location>
        <begin position="1618"/>
        <end position="1644"/>
    </location>
</feature>
<evidence type="ECO:0000259" key="8">
    <source>
        <dbReference type="Pfam" id="PF07926"/>
    </source>
</evidence>
<feature type="compositionally biased region" description="Polar residues" evidence="7">
    <location>
        <begin position="2338"/>
        <end position="2356"/>
    </location>
</feature>
<evidence type="ECO:0000256" key="2">
    <source>
        <dbReference type="ARBA" id="ARBA00005274"/>
    </source>
</evidence>
<feature type="coiled-coil region" evidence="6">
    <location>
        <begin position="284"/>
        <end position="357"/>
    </location>
</feature>
<comment type="subcellular location">
    <subcellularLocation>
        <location evidence="1">Nucleus</location>
    </subcellularLocation>
</comment>
<feature type="compositionally biased region" description="Basic and acidic residues" evidence="7">
    <location>
        <begin position="1656"/>
        <end position="1694"/>
    </location>
</feature>
<dbReference type="Pfam" id="PF25481">
    <property type="entry name" value="Nucleoprot-TPR"/>
    <property type="match status" value="1"/>
</dbReference>
<feature type="domain" description="Nucleoprotein TPR/MLP1-2" evidence="8">
    <location>
        <begin position="1041"/>
        <end position="1168"/>
    </location>
</feature>
<feature type="region of interest" description="Disordered" evidence="7">
    <location>
        <begin position="2268"/>
        <end position="2488"/>
    </location>
</feature>
<dbReference type="InterPro" id="IPR057974">
    <property type="entry name" value="NUA/TPR/MLP1-2-like_dom"/>
</dbReference>
<feature type="compositionally biased region" description="Low complexity" evidence="7">
    <location>
        <begin position="1730"/>
        <end position="1760"/>
    </location>
</feature>
<keyword evidence="4 6" id="KW-0175">Coiled coil</keyword>
<evidence type="ECO:0000259" key="9">
    <source>
        <dbReference type="Pfam" id="PF25481"/>
    </source>
</evidence>
<reference evidence="12" key="3">
    <citation type="submission" date="2025-08" db="UniProtKB">
        <authorList>
            <consortium name="RefSeq"/>
        </authorList>
    </citation>
    <scope>IDENTIFICATION</scope>
</reference>
<feature type="coiled-coil region" evidence="6">
    <location>
        <begin position="38"/>
        <end position="223"/>
    </location>
</feature>
<reference evidence="11" key="2">
    <citation type="journal article" date="2020" name="Nat. Ecol. Evol.">
        <title>Deeply conserved synteny resolves early events in vertebrate evolution.</title>
        <authorList>
            <person name="Simakov O."/>
            <person name="Marletaz F."/>
            <person name="Yue J.X."/>
            <person name="O'Connell B."/>
            <person name="Jenkins J."/>
            <person name="Brandt A."/>
            <person name="Calef R."/>
            <person name="Tung C.H."/>
            <person name="Huang T.K."/>
            <person name="Schmutz J."/>
            <person name="Satoh N."/>
            <person name="Yu J.K."/>
            <person name="Putnam N.H."/>
            <person name="Green R.E."/>
            <person name="Rokhsar D.S."/>
        </authorList>
    </citation>
    <scope>NUCLEOTIDE SEQUENCE [LARGE SCALE GENOMIC DNA]</scope>
    <source>
        <strain evidence="11">S238N-H82</strain>
    </source>
</reference>
<feature type="compositionally biased region" description="Acidic residues" evidence="7">
    <location>
        <begin position="2361"/>
        <end position="2384"/>
    </location>
</feature>
<dbReference type="Proteomes" id="UP000001554">
    <property type="component" value="Chromosome 2"/>
</dbReference>
<feature type="compositionally biased region" description="Low complexity" evidence="7">
    <location>
        <begin position="1520"/>
        <end position="1536"/>
    </location>
</feature>
<feature type="compositionally biased region" description="Low complexity" evidence="7">
    <location>
        <begin position="2117"/>
        <end position="2128"/>
    </location>
</feature>
<feature type="compositionally biased region" description="Acidic residues" evidence="7">
    <location>
        <begin position="1983"/>
        <end position="2101"/>
    </location>
</feature>
<feature type="region of interest" description="Disordered" evidence="7">
    <location>
        <begin position="1610"/>
        <end position="1794"/>
    </location>
</feature>
<evidence type="ECO:0000259" key="10">
    <source>
        <dbReference type="Pfam" id="PF25785"/>
    </source>
</evidence>
<name>A0A9J7KIE7_BRAFL</name>
<feature type="coiled-coil region" evidence="6">
    <location>
        <begin position="419"/>
        <end position="477"/>
    </location>
</feature>
<feature type="compositionally biased region" description="Low complexity" evidence="7">
    <location>
        <begin position="2390"/>
        <end position="2400"/>
    </location>
</feature>
<feature type="compositionally biased region" description="Basic and acidic residues" evidence="7">
    <location>
        <begin position="1553"/>
        <end position="1580"/>
    </location>
</feature>
<feature type="compositionally biased region" description="Low complexity" evidence="7">
    <location>
        <begin position="2154"/>
        <end position="2169"/>
    </location>
</feature>
<feature type="coiled-coil region" evidence="6">
    <location>
        <begin position="1218"/>
        <end position="1314"/>
    </location>
</feature>
<feature type="compositionally biased region" description="Polar residues" evidence="7">
    <location>
        <begin position="1847"/>
        <end position="1864"/>
    </location>
</feature>
<dbReference type="RefSeq" id="XP_035660508.1">
    <property type="nucleotide sequence ID" value="XM_035804615.1"/>
</dbReference>
<feature type="compositionally biased region" description="Basic and acidic residues" evidence="7">
    <location>
        <begin position="1505"/>
        <end position="1517"/>
    </location>
</feature>
<keyword evidence="11" id="KW-1185">Reference proteome</keyword>
<feature type="region of interest" description="Disordered" evidence="7">
    <location>
        <begin position="1847"/>
        <end position="2206"/>
    </location>
</feature>
<reference evidence="12" key="1">
    <citation type="journal article" date="2016" name="Genome Biol. Evol.">
        <title>Conserved non-coding elements in the most distant genera of cephalochordates: the Goldilocks principle.</title>
        <authorList>
            <person name="Yue J.X."/>
            <person name="Kozmikova I."/>
            <person name="Ono H."/>
            <person name="Nossa C.W."/>
            <person name="Kozmik Z."/>
            <person name="Putnam N.H."/>
            <person name="Yu J.K."/>
            <person name="Holland L.Z."/>
        </authorList>
    </citation>
    <scope>NUCLEOTIDE SEQUENCE</scope>
</reference>
<feature type="compositionally biased region" description="Low complexity" evidence="7">
    <location>
        <begin position="2408"/>
        <end position="2429"/>
    </location>
</feature>
<feature type="compositionally biased region" description="Low complexity" evidence="7">
    <location>
        <begin position="2443"/>
        <end position="2456"/>
    </location>
</feature>
<feature type="domain" description="NUA/TPR/MLP1-2-like" evidence="10">
    <location>
        <begin position="464"/>
        <end position="563"/>
    </location>
</feature>
<evidence type="ECO:0000256" key="5">
    <source>
        <dbReference type="ARBA" id="ARBA00023242"/>
    </source>
</evidence>
<feature type="region of interest" description="Disordered" evidence="7">
    <location>
        <begin position="1014"/>
        <end position="1036"/>
    </location>
</feature>
<dbReference type="Pfam" id="PF25785">
    <property type="entry name" value="TPR"/>
    <property type="match status" value="1"/>
</dbReference>
<feature type="region of interest" description="Disordered" evidence="7">
    <location>
        <begin position="911"/>
        <end position="933"/>
    </location>
</feature>
<feature type="coiled-coil region" evidence="6">
    <location>
        <begin position="537"/>
        <end position="604"/>
    </location>
</feature>
<accession>A0A9J7KIE7</accession>
<evidence type="ECO:0000256" key="1">
    <source>
        <dbReference type="ARBA" id="ARBA00004123"/>
    </source>
</evidence>
<dbReference type="InterPro" id="IPR012929">
    <property type="entry name" value="Nucleoprot-TPR/MLP1-2_dom"/>
</dbReference>
<feature type="region of interest" description="Disordered" evidence="7">
    <location>
        <begin position="1052"/>
        <end position="1071"/>
    </location>
</feature>
<dbReference type="GO" id="GO:0034399">
    <property type="term" value="C:nuclear periphery"/>
    <property type="evidence" value="ECO:0007669"/>
    <property type="project" value="UniProtKB-ARBA"/>
</dbReference>
<feature type="compositionally biased region" description="Acidic residues" evidence="7">
    <location>
        <begin position="1940"/>
        <end position="1960"/>
    </location>
</feature>
<organism evidence="11 12">
    <name type="scientific">Branchiostoma floridae</name>
    <name type="common">Florida lancelet</name>
    <name type="synonym">Amphioxus</name>
    <dbReference type="NCBI Taxonomy" id="7739"/>
    <lineage>
        <taxon>Eukaryota</taxon>
        <taxon>Metazoa</taxon>
        <taxon>Chordata</taxon>
        <taxon>Cephalochordata</taxon>
        <taxon>Leptocardii</taxon>
        <taxon>Amphioxiformes</taxon>
        <taxon>Branchiostomatidae</taxon>
        <taxon>Branchiostoma</taxon>
    </lineage>
</organism>
<evidence type="ECO:0000256" key="7">
    <source>
        <dbReference type="SAM" id="MobiDB-lite"/>
    </source>
</evidence>
<sequence>MATAGCLQRVLDESELSALPQAVVEKLEGHLKNYDVSMDSMQADCEQIKASLEEKTQLLETEVSTCLDVQQQLHDLEEKHGEVERQLKEFKESAGENEAKQNQLERTIRSLEEEKQDMHRMVEKKASEIDRLNDEWKSMSEQLAEANSTRLEAKVKLDQIESQELTIKYKEKRLEQEKELLTNQNQWLNAELEKKTQELLNLRKEKSTEILNLKTQLDSKTEEASHLLGTVEGLKSTTTEQASRIETLIQKLKDSHDAQSIADEQFRNELHSQKKLASLYQCASEEAETKAAELTTAVQELQKLLKQATSTQEELEEKLAKTEDELRKRVTESDEKISSLEEELKNANDLLMVARKRGAVSMSDSEVGTTFPVAAATSSMLTSGMTLTEIYNEYVKATDQLELEKMESARLKGYLDQILEEIEQKAPVLQRQREDYERSLQTINKLSQKLDTTALECEQLRAEVDDSRRRTSHLTRENERLSTRSVDLSQQVRILLKEVEEARGGHVASGEPEVSSSADVATSSQVISQKLVTFRGIEELQERNEQLLTLMREMSAEHERAEKETTDSRIQELERQLEMSLQDVEALREARDKQQTMVESLVQQRDMYRVLLAQQTAAPTPMALTPGVKQVTSTPMPGAAAPRTPGIQGALMEDETETQAALKQLKSEYDTYRKEKAENDRILQEQLEKLRTDVSDFRTQNVRLSSQLEFSGERFKVLQANMESYKKEIASLTERNHKYSNDVVKQQGIINTLTQDQMATKERLAQTEVQMKNLLVERDMLKTAEAQLSRENESLRREQKSQTILSTNLQMIQNNLERADFENRTRYQSQIENLERELSAVRKKLEDESEQHKKVVKGWEARLEDLQSQLTRSGGAHNSTREELRKANDFVQELKQQCSTLEGKLASAEMRLSQSQRQAEPEGTSPMDTSSLTDETKALKNQVQLHQKEIAGLKEQVSLGKQHVDQYKNMATAMEKNLSEQNEASKRLQEGLQTQLREATQTREALEKQIQQLEKDKQAAGKELSEIRDSQGKHTADLRKSLSSLQTEVRDALQKAADANRKEQEARNDLEQQVKLASEAQDKYERELMLHAADVQALSTVKEQLEDHNDKLSAAQEEAKKAREELRLAKVSWEEQKRIQEQSMTTLQSRCQELEKQNNLLHEQIEKLSNQMLSLQSRPAADTAVTAASVSGEGKSSEQLLEIIHFIRREKDIAETRFEVTQAESVRYQQRLEQLERQLAEAQQALGEERSRTEAAAQTALQHQELIKKVETLNVLTDSNKLLREEKERVEGQLQEVTAKVQQLQKDIEPLQESNRKLSTMNGSLQAENTMLKKDVDRWTARTHQLIEQSNKADPEEIKRLTEERDNLQKQLSSNTEQMHKFRAEASRLNTQLAAARSETSTEKREVTRLKTEVGQLKTEVGQLKTEVGQLKAQCSSLQGEMAGEKSFSSKQAQEIESLKKEVQTKSQEVEEKMKSVKQLKTIGRRYKSQFEEKNTECETLRKEMEGVKKENEELKTKVAQAPAQGAEAGTAQQAQLEEKTKALEEMQQQLKTSEEQVAKLRQEATDVEEKLKKAEEEKAALQASESNLNKSLTDEKEKAKKVLFAAKQKIQQLTNQRDSRDKELTELKEKSAAAEQSKEELELRLSSLKSQYEGKIMRLERELSDVREQNRQEQDRQQQEQQDLQKRVEEQQRQLEAQQKQLQAQQQHQVQQVLPANEPPTANIRPMATPSTSTPTSKVHTVPPVMSGASSSHSSTHGSNRQAPRASIRPIAKAPATVTVTPTPSGSMTPTATVMPTTQADTQEVVTVAPVSGVVTVTNTMAVVQATSTQQATAFVQPTQQHSVVSGVQADVQDTQPSATVSPTPVDRTPTAVDRTPTPVEQIATPPHPYESQPGPSSAQEPCPDDAAPTGKRQREVSTPDVQGGDTHPVTKRAKTEAQTEESTEVTETEEELGEEEREEEHYTEEPSTGAAETAAVSQSADDSDDDVIVVDDDDDEEEEEVEEEDEEEEYEEGDSVDEEDYEEDVEEGSEGEEEMEEEQEEEEEEETYEMGEEGESGEEMQGEEEAEEEEEEDLGEEEQPSDEDVVEIVDDDDDDDEPAMEGGDQSGSDVAQPMSTDQDNQQSQQQTREEVHQPRPAVQSRPRQPVPTLTVQPPAADQSQPQPIHPQRIPPRLEPRLLPSGRAQLAPFSLGPGHGGPAFEDVDDCTVPSTPTLFVPRRTDGFAEALNSPQIQGVRFSFGPPSEIAEMQRAQPGLAQLATQGALGMDDTHMDLLGGEDEGSGRSVPTTPVQLTAPVTVFSEGGPSVLEHAEMSTVQSIPRVPSPRTSPRAVPVSEPPSEQASQDVPQSTGDTQTGLEDPSSLEEEEVEGREGDEETEEPEEESKEAPTSGGDASASAEEQAAESEAGEQVQASSSGAGPTSAGATGSTESRPKPNIKPVVWSDPQPSAQPSPQRGRGTRRIRIRGSTGPRRGFRGSRGGGPPRQQPF</sequence>
<gene>
    <name evidence="12" type="primary">LOC118405224</name>
</gene>
<dbReference type="PANTHER" id="PTHR18898:SF2">
    <property type="entry name" value="NUCLEOPROTEIN TPR"/>
    <property type="match status" value="1"/>
</dbReference>
<dbReference type="GO" id="GO:0006606">
    <property type="term" value="P:protein import into nucleus"/>
    <property type="evidence" value="ECO:0007669"/>
    <property type="project" value="InterPro"/>
</dbReference>
<dbReference type="InterPro" id="IPR057577">
    <property type="entry name" value="Nucleoprot-TPR/MLP1_dom"/>
</dbReference>
<feature type="compositionally biased region" description="Low complexity" evidence="7">
    <location>
        <begin position="1773"/>
        <end position="1794"/>
    </location>
</feature>
<keyword evidence="5" id="KW-0539">Nucleus</keyword>
<feature type="region of interest" description="Disordered" evidence="7">
    <location>
        <begin position="1505"/>
        <end position="1596"/>
    </location>
</feature>
<dbReference type="GO" id="GO:0006406">
    <property type="term" value="P:mRNA export from nucleus"/>
    <property type="evidence" value="ECO:0000318"/>
    <property type="project" value="GO_Central"/>
</dbReference>
<dbReference type="OMA" id="HAQQNYE"/>
<dbReference type="GO" id="GO:1901673">
    <property type="term" value="P:regulation of mitotic spindle assembly"/>
    <property type="evidence" value="ECO:0000318"/>
    <property type="project" value="GO_Central"/>
</dbReference>
<feature type="compositionally biased region" description="Low complexity" evidence="7">
    <location>
        <begin position="1695"/>
        <end position="1717"/>
    </location>
</feature>
<dbReference type="GO" id="GO:0005643">
    <property type="term" value="C:nuclear pore"/>
    <property type="evidence" value="ECO:0000318"/>
    <property type="project" value="GO_Central"/>
</dbReference>
<dbReference type="Pfam" id="PF07926">
    <property type="entry name" value="TPR_MLP1_2"/>
    <property type="match status" value="1"/>
</dbReference>
<dbReference type="Gene3D" id="1.10.287.1490">
    <property type="match status" value="2"/>
</dbReference>
<protein>
    <recommendedName>
        <fullName evidence="3">Nucleoprotein TPR</fullName>
    </recommendedName>
</protein>
<dbReference type="PANTHER" id="PTHR18898">
    <property type="entry name" value="NUCLEOPROTEIN TPR-RELATED"/>
    <property type="match status" value="1"/>
</dbReference>